<feature type="non-terminal residue" evidence="9">
    <location>
        <position position="1"/>
    </location>
</feature>
<dbReference type="GO" id="GO:0016887">
    <property type="term" value="F:ATP hydrolysis activity"/>
    <property type="evidence" value="ECO:0007669"/>
    <property type="project" value="InterPro"/>
</dbReference>
<keyword evidence="6" id="KW-0238">DNA-binding</keyword>
<comment type="subcellular location">
    <subcellularLocation>
        <location evidence="1">Nucleus</location>
    </subcellularLocation>
</comment>
<evidence type="ECO:0000256" key="4">
    <source>
        <dbReference type="ARBA" id="ARBA00022806"/>
    </source>
</evidence>
<dbReference type="PROSITE" id="PS51192">
    <property type="entry name" value="HELICASE_ATP_BIND_1"/>
    <property type="match status" value="1"/>
</dbReference>
<evidence type="ECO:0000256" key="2">
    <source>
        <dbReference type="ARBA" id="ARBA00007025"/>
    </source>
</evidence>
<dbReference type="Gene3D" id="3.40.50.10810">
    <property type="entry name" value="Tandem AAA-ATPase domain"/>
    <property type="match status" value="1"/>
</dbReference>
<dbReference type="OrthoDB" id="2020972at2759"/>
<dbReference type="SUPFAM" id="SSF52540">
    <property type="entry name" value="P-loop containing nucleoside triphosphate hydrolases"/>
    <property type="match status" value="1"/>
</dbReference>
<dbReference type="EMBL" id="GL833164">
    <property type="protein sequence ID" value="EGB03681.1"/>
    <property type="molecule type" value="Genomic_DNA"/>
</dbReference>
<dbReference type="Pfam" id="PF00176">
    <property type="entry name" value="SNF2-rel_dom"/>
    <property type="match status" value="1"/>
</dbReference>
<evidence type="ECO:0000256" key="5">
    <source>
        <dbReference type="ARBA" id="ARBA00022840"/>
    </source>
</evidence>
<dbReference type="InParanoid" id="F0YMI6"/>
<dbReference type="GO" id="GO:0005634">
    <property type="term" value="C:nucleus"/>
    <property type="evidence" value="ECO:0007669"/>
    <property type="project" value="UniProtKB-SubCell"/>
</dbReference>
<dbReference type="InterPro" id="IPR000330">
    <property type="entry name" value="SNF2_N"/>
</dbReference>
<evidence type="ECO:0000256" key="7">
    <source>
        <dbReference type="ARBA" id="ARBA00023242"/>
    </source>
</evidence>
<evidence type="ECO:0000256" key="3">
    <source>
        <dbReference type="ARBA" id="ARBA00022741"/>
    </source>
</evidence>
<keyword evidence="4" id="KW-0347">Helicase</keyword>
<protein>
    <recommendedName>
        <fullName evidence="8">Helicase ATP-binding domain-containing protein</fullName>
    </recommendedName>
</protein>
<name>F0YMI6_AURAN</name>
<dbReference type="RefSeq" id="XP_009041610.1">
    <property type="nucleotide sequence ID" value="XM_009043362.1"/>
</dbReference>
<dbReference type="InterPro" id="IPR044574">
    <property type="entry name" value="ARIP4-like"/>
</dbReference>
<dbReference type="InterPro" id="IPR014001">
    <property type="entry name" value="Helicase_ATP-bd"/>
</dbReference>
<gene>
    <name evidence="9" type="ORF">AURANDRAFT_7794</name>
</gene>
<keyword evidence="5" id="KW-0067">ATP-binding</keyword>
<keyword evidence="10" id="KW-1185">Reference proteome</keyword>
<dbReference type="KEGG" id="aaf:AURANDRAFT_7794"/>
<dbReference type="GO" id="GO:0003677">
    <property type="term" value="F:DNA binding"/>
    <property type="evidence" value="ECO:0007669"/>
    <property type="project" value="UniProtKB-KW"/>
</dbReference>
<evidence type="ECO:0000256" key="6">
    <source>
        <dbReference type="ARBA" id="ARBA00023125"/>
    </source>
</evidence>
<evidence type="ECO:0000256" key="1">
    <source>
        <dbReference type="ARBA" id="ARBA00004123"/>
    </source>
</evidence>
<keyword evidence="7" id="KW-0539">Nucleus</keyword>
<dbReference type="AlphaFoldDB" id="F0YMI6"/>
<organism evidence="10">
    <name type="scientific">Aureococcus anophagefferens</name>
    <name type="common">Harmful bloom alga</name>
    <dbReference type="NCBI Taxonomy" id="44056"/>
    <lineage>
        <taxon>Eukaryota</taxon>
        <taxon>Sar</taxon>
        <taxon>Stramenopiles</taxon>
        <taxon>Ochrophyta</taxon>
        <taxon>Pelagophyceae</taxon>
        <taxon>Pelagomonadales</taxon>
        <taxon>Pelagomonadaceae</taxon>
        <taxon>Aureococcus</taxon>
    </lineage>
</organism>
<reference evidence="9 10" key="1">
    <citation type="journal article" date="2011" name="Proc. Natl. Acad. Sci. U.S.A.">
        <title>Niche of harmful alga Aureococcus anophagefferens revealed through ecogenomics.</title>
        <authorList>
            <person name="Gobler C.J."/>
            <person name="Berry D.L."/>
            <person name="Dyhrman S.T."/>
            <person name="Wilhelm S.W."/>
            <person name="Salamov A."/>
            <person name="Lobanov A.V."/>
            <person name="Zhang Y."/>
            <person name="Collier J.L."/>
            <person name="Wurch L.L."/>
            <person name="Kustka A.B."/>
            <person name="Dill B.D."/>
            <person name="Shah M."/>
            <person name="VerBerkmoes N.C."/>
            <person name="Kuo A."/>
            <person name="Terry A."/>
            <person name="Pangilinan J."/>
            <person name="Lindquist E.A."/>
            <person name="Lucas S."/>
            <person name="Paulsen I.T."/>
            <person name="Hattenrath-Lehmann T.K."/>
            <person name="Talmage S.C."/>
            <person name="Walker E.A."/>
            <person name="Koch F."/>
            <person name="Burson A.M."/>
            <person name="Marcoval M.A."/>
            <person name="Tang Y.Z."/>
            <person name="Lecleir G.R."/>
            <person name="Coyne K.J."/>
            <person name="Berg G.M."/>
            <person name="Bertrand E.M."/>
            <person name="Saito M.A."/>
            <person name="Gladyshev V.N."/>
            <person name="Grigoriev I.V."/>
        </authorList>
    </citation>
    <scope>NUCLEOTIDE SEQUENCE [LARGE SCALE GENOMIC DNA]</scope>
    <source>
        <strain evidence="10">CCMP 1984</strain>
    </source>
</reference>
<dbReference type="Proteomes" id="UP000002729">
    <property type="component" value="Unassembled WGS sequence"/>
</dbReference>
<comment type="similarity">
    <text evidence="2">Belongs to the SNF2/RAD54 helicase family.</text>
</comment>
<dbReference type="PANTHER" id="PTHR45797:SF1">
    <property type="entry name" value="HELICASE ARIP4"/>
    <property type="match status" value="1"/>
</dbReference>
<evidence type="ECO:0000313" key="10">
    <source>
        <dbReference type="Proteomes" id="UP000002729"/>
    </source>
</evidence>
<dbReference type="InterPro" id="IPR027417">
    <property type="entry name" value="P-loop_NTPase"/>
</dbReference>
<evidence type="ECO:0000313" key="9">
    <source>
        <dbReference type="EMBL" id="EGB03681.1"/>
    </source>
</evidence>
<dbReference type="PANTHER" id="PTHR45797">
    <property type="entry name" value="RAD54-LIKE"/>
    <property type="match status" value="1"/>
</dbReference>
<dbReference type="OMA" id="QAICCAN"/>
<dbReference type="GO" id="GO:0004386">
    <property type="term" value="F:helicase activity"/>
    <property type="evidence" value="ECO:0007669"/>
    <property type="project" value="UniProtKB-KW"/>
</dbReference>
<feature type="non-terminal residue" evidence="9">
    <location>
        <position position="140"/>
    </location>
</feature>
<keyword evidence="3" id="KW-0547">Nucleotide-binding</keyword>
<sequence>PDVVVLDEAHTIKNPKSKRHEALSRIRTKRRVALTGTPLQNNLLEYHTMISYVRGAVLGTRAEFKNRFVDPIDNGLCRDSEKKDVTRMKKRMFVLQDLIKDFVLRRDESLLAKEMGKTEYLVTTKLRPAQRAVYGAFLAH</sequence>
<dbReference type="InterPro" id="IPR038718">
    <property type="entry name" value="SNF2-like_sf"/>
</dbReference>
<keyword evidence="4" id="KW-0378">Hydrolase</keyword>
<proteinExistence type="inferred from homology"/>
<accession>F0YMI6</accession>
<dbReference type="GeneID" id="20229076"/>
<dbReference type="eggNOG" id="KOG1015">
    <property type="taxonomic scope" value="Eukaryota"/>
</dbReference>
<dbReference type="GO" id="GO:0005524">
    <property type="term" value="F:ATP binding"/>
    <property type="evidence" value="ECO:0007669"/>
    <property type="project" value="UniProtKB-KW"/>
</dbReference>
<evidence type="ECO:0000259" key="8">
    <source>
        <dbReference type="PROSITE" id="PS51192"/>
    </source>
</evidence>
<feature type="domain" description="Helicase ATP-binding" evidence="8">
    <location>
        <begin position="1"/>
        <end position="56"/>
    </location>
</feature>